<dbReference type="PRINTS" id="PR00033">
    <property type="entry name" value="HTHASNC"/>
</dbReference>
<dbReference type="OrthoDB" id="529868at2"/>
<dbReference type="SUPFAM" id="SSF54909">
    <property type="entry name" value="Dimeric alpha+beta barrel"/>
    <property type="match status" value="1"/>
</dbReference>
<dbReference type="InterPro" id="IPR019885">
    <property type="entry name" value="Tscrpt_reg_HTH_AsnC-type_CS"/>
</dbReference>
<accession>G8QTM7</accession>
<dbReference type="AlphaFoldDB" id="G8QTM7"/>
<gene>
    <name evidence="5" type="ordered locus">SpiGrapes_0128</name>
</gene>
<evidence type="ECO:0000256" key="2">
    <source>
        <dbReference type="ARBA" id="ARBA00023125"/>
    </source>
</evidence>
<dbReference type="PANTHER" id="PTHR30154">
    <property type="entry name" value="LEUCINE-RESPONSIVE REGULATORY PROTEIN"/>
    <property type="match status" value="1"/>
</dbReference>
<dbReference type="GO" id="GO:0043200">
    <property type="term" value="P:response to amino acid"/>
    <property type="evidence" value="ECO:0007669"/>
    <property type="project" value="TreeGrafter"/>
</dbReference>
<keyword evidence="2" id="KW-0238">DNA-binding</keyword>
<dbReference type="GO" id="GO:0005829">
    <property type="term" value="C:cytosol"/>
    <property type="evidence" value="ECO:0007669"/>
    <property type="project" value="TreeGrafter"/>
</dbReference>
<dbReference type="SUPFAM" id="SSF46785">
    <property type="entry name" value="Winged helix' DNA-binding domain"/>
    <property type="match status" value="1"/>
</dbReference>
<evidence type="ECO:0000313" key="5">
    <source>
        <dbReference type="EMBL" id="AEV27992.1"/>
    </source>
</evidence>
<keyword evidence="1" id="KW-0805">Transcription regulation</keyword>
<dbReference type="Pfam" id="PF13404">
    <property type="entry name" value="HTH_AsnC-type"/>
    <property type="match status" value="1"/>
</dbReference>
<dbReference type="PROSITE" id="PS50956">
    <property type="entry name" value="HTH_ASNC_2"/>
    <property type="match status" value="1"/>
</dbReference>
<dbReference type="GO" id="GO:0006355">
    <property type="term" value="P:regulation of DNA-templated transcription"/>
    <property type="evidence" value="ECO:0007669"/>
    <property type="project" value="UniProtKB-ARBA"/>
</dbReference>
<organism evidence="5 6">
    <name type="scientific">Sphaerochaeta pleomorpha (strain ATCC BAA-1885 / DSM 22778 / Grapes)</name>
    <dbReference type="NCBI Taxonomy" id="158190"/>
    <lineage>
        <taxon>Bacteria</taxon>
        <taxon>Pseudomonadati</taxon>
        <taxon>Spirochaetota</taxon>
        <taxon>Spirochaetia</taxon>
        <taxon>Spirochaetales</taxon>
        <taxon>Sphaerochaetaceae</taxon>
        <taxon>Sphaerochaeta</taxon>
    </lineage>
</organism>
<dbReference type="Proteomes" id="UP000005632">
    <property type="component" value="Chromosome"/>
</dbReference>
<dbReference type="InterPro" id="IPR019887">
    <property type="entry name" value="Tscrpt_reg_AsnC/Lrp_C"/>
</dbReference>
<dbReference type="RefSeq" id="WP_014268841.1">
    <property type="nucleotide sequence ID" value="NC_016633.1"/>
</dbReference>
<evidence type="ECO:0000313" key="6">
    <source>
        <dbReference type="Proteomes" id="UP000005632"/>
    </source>
</evidence>
<dbReference type="InterPro" id="IPR019888">
    <property type="entry name" value="Tscrpt_reg_AsnC-like"/>
</dbReference>
<dbReference type="eggNOG" id="COG1522">
    <property type="taxonomic scope" value="Bacteria"/>
</dbReference>
<dbReference type="SMART" id="SM00344">
    <property type="entry name" value="HTH_ASNC"/>
    <property type="match status" value="1"/>
</dbReference>
<reference evidence="5 6" key="1">
    <citation type="submission" date="2011-11" db="EMBL/GenBank/DDBJ databases">
        <title>Complete sequence of Spirochaeta sp. grapes.</title>
        <authorList>
            <consortium name="US DOE Joint Genome Institute"/>
            <person name="Lucas S."/>
            <person name="Han J."/>
            <person name="Lapidus A."/>
            <person name="Cheng J.-F."/>
            <person name="Goodwin L."/>
            <person name="Pitluck S."/>
            <person name="Peters L."/>
            <person name="Ovchinnikova G."/>
            <person name="Munk A.C."/>
            <person name="Detter J.C."/>
            <person name="Han C."/>
            <person name="Tapia R."/>
            <person name="Land M."/>
            <person name="Hauser L."/>
            <person name="Kyrpides N."/>
            <person name="Ivanova N."/>
            <person name="Pagani I."/>
            <person name="Ritalahtilisa K."/>
            <person name="Loeffler F."/>
            <person name="Woyke T."/>
        </authorList>
    </citation>
    <scope>NUCLEOTIDE SEQUENCE [LARGE SCALE GENOMIC DNA]</scope>
    <source>
        <strain evidence="6">ATCC BAA-1885 / DSM 22778 / Grapes</strain>
    </source>
</reference>
<dbReference type="CDD" id="cd00090">
    <property type="entry name" value="HTH_ARSR"/>
    <property type="match status" value="1"/>
</dbReference>
<dbReference type="STRING" id="158190.SpiGrapes_0128"/>
<dbReference type="Gene3D" id="3.30.70.920">
    <property type="match status" value="1"/>
</dbReference>
<dbReference type="Pfam" id="PF01037">
    <property type="entry name" value="AsnC_trans_reg"/>
    <property type="match status" value="1"/>
</dbReference>
<keyword evidence="6" id="KW-1185">Reference proteome</keyword>
<dbReference type="PROSITE" id="PS00519">
    <property type="entry name" value="HTH_ASNC_1"/>
    <property type="match status" value="1"/>
</dbReference>
<dbReference type="PANTHER" id="PTHR30154:SF34">
    <property type="entry name" value="TRANSCRIPTIONAL REGULATOR AZLB"/>
    <property type="match status" value="1"/>
</dbReference>
<keyword evidence="3" id="KW-0804">Transcription</keyword>
<sequence>MKSKMDETNKAIIKQLRDGRKPFSAIADELGITENTVRARVNKLMDEGVLQISGLVNPESIPGLQVVMMGVKLKTLDLEKKAKEFSELRGVISAAVVTGRYDLIVQLVLAEDEGLSLLDFFKSELDKIDDIAEVETFVVYQSHNFRIPYIL</sequence>
<dbReference type="HOGENOM" id="CLU_091233_5_2_12"/>
<dbReference type="InterPro" id="IPR036390">
    <property type="entry name" value="WH_DNA-bd_sf"/>
</dbReference>
<dbReference type="EMBL" id="CP003155">
    <property type="protein sequence ID" value="AEV27992.1"/>
    <property type="molecule type" value="Genomic_DNA"/>
</dbReference>
<dbReference type="KEGG" id="sgp:SpiGrapes_0128"/>
<dbReference type="InterPro" id="IPR036388">
    <property type="entry name" value="WH-like_DNA-bd_sf"/>
</dbReference>
<dbReference type="GO" id="GO:0043565">
    <property type="term" value="F:sequence-specific DNA binding"/>
    <property type="evidence" value="ECO:0007669"/>
    <property type="project" value="InterPro"/>
</dbReference>
<protein>
    <submittedName>
        <fullName evidence="5">Transcriptional regulator</fullName>
    </submittedName>
</protein>
<feature type="domain" description="HTH asnC-type" evidence="4">
    <location>
        <begin position="5"/>
        <end position="65"/>
    </location>
</feature>
<evidence type="ECO:0000259" key="4">
    <source>
        <dbReference type="PROSITE" id="PS50956"/>
    </source>
</evidence>
<dbReference type="InterPro" id="IPR011008">
    <property type="entry name" value="Dimeric_a/b-barrel"/>
</dbReference>
<dbReference type="InterPro" id="IPR011991">
    <property type="entry name" value="ArsR-like_HTH"/>
</dbReference>
<proteinExistence type="predicted"/>
<evidence type="ECO:0000256" key="1">
    <source>
        <dbReference type="ARBA" id="ARBA00023015"/>
    </source>
</evidence>
<dbReference type="Gene3D" id="1.10.10.10">
    <property type="entry name" value="Winged helix-like DNA-binding domain superfamily/Winged helix DNA-binding domain"/>
    <property type="match status" value="1"/>
</dbReference>
<dbReference type="InterPro" id="IPR000485">
    <property type="entry name" value="AsnC-type_HTH_dom"/>
</dbReference>
<name>G8QTM7_SPHPG</name>
<evidence type="ECO:0000256" key="3">
    <source>
        <dbReference type="ARBA" id="ARBA00023163"/>
    </source>
</evidence>